<dbReference type="Proteomes" id="UP000296706">
    <property type="component" value="Chromosome"/>
</dbReference>
<protein>
    <submittedName>
        <fullName evidence="1">Uncharacterized protein</fullName>
    </submittedName>
</protein>
<dbReference type="EMBL" id="CP031310">
    <property type="protein sequence ID" value="QCC52678.1"/>
    <property type="molecule type" value="Genomic_DNA"/>
</dbReference>
<proteinExistence type="predicted"/>
<evidence type="ECO:0000313" key="1">
    <source>
        <dbReference type="EMBL" id="QCC52678.1"/>
    </source>
</evidence>
<accession>A0A4D6HHE5</accession>
<dbReference type="AlphaFoldDB" id="A0A4D6HHE5"/>
<reference evidence="1 2" key="1">
    <citation type="journal article" date="2019" name="Nat. Commun.">
        <title>A new type of DNA phosphorothioation-based antiviral system in archaea.</title>
        <authorList>
            <person name="Xiong L."/>
            <person name="Liu S."/>
            <person name="Chen S."/>
            <person name="Xiao Y."/>
            <person name="Zhu B."/>
            <person name="Gao Y."/>
            <person name="Zhang Y."/>
            <person name="Chen B."/>
            <person name="Luo J."/>
            <person name="Deng Z."/>
            <person name="Chen X."/>
            <person name="Wang L."/>
            <person name="Chen S."/>
        </authorList>
    </citation>
    <scope>NUCLEOTIDE SEQUENCE [LARGE SCALE GENOMIC DNA]</scope>
    <source>
        <strain evidence="1 2">CBA1105</strain>
    </source>
</reference>
<organism evidence="1 2">
    <name type="scientific">Halapricum salinum</name>
    <dbReference type="NCBI Taxonomy" id="1457250"/>
    <lineage>
        <taxon>Archaea</taxon>
        <taxon>Methanobacteriati</taxon>
        <taxon>Methanobacteriota</taxon>
        <taxon>Stenosarchaea group</taxon>
        <taxon>Halobacteria</taxon>
        <taxon>Halobacteriales</taxon>
        <taxon>Haloarculaceae</taxon>
        <taxon>Halapricum</taxon>
    </lineage>
</organism>
<keyword evidence="2" id="KW-1185">Reference proteome</keyword>
<gene>
    <name evidence="1" type="ORF">DV733_16195</name>
</gene>
<evidence type="ECO:0000313" key="2">
    <source>
        <dbReference type="Proteomes" id="UP000296706"/>
    </source>
</evidence>
<sequence>MNRKTLVILAVVIAVLLPMWFVALHGEPPSEEIAIDQSVSEMRPLEGVLDTPRTHVATVTATRRSGRASTRTCVRRCAAEITPRRSRPSTD</sequence>
<name>A0A4D6HHE5_9EURY</name>
<dbReference type="KEGG" id="hsn:DV733_16195"/>